<reference evidence="9 10" key="1">
    <citation type="submission" date="2016-10" db="EMBL/GenBank/DDBJ databases">
        <authorList>
            <person name="de Groot N.N."/>
        </authorList>
    </citation>
    <scope>NUCLEOTIDE SEQUENCE [LARGE SCALE GENOMIC DNA]</scope>
    <source>
        <strain evidence="9 10">NP_1H</strain>
    </source>
</reference>
<keyword evidence="6" id="KW-0547">Nucleotide-binding</keyword>
<dbReference type="GO" id="GO:0000166">
    <property type="term" value="F:nucleotide binding"/>
    <property type="evidence" value="ECO:0007669"/>
    <property type="project" value="UniProtKB-KW"/>
</dbReference>
<evidence type="ECO:0000256" key="1">
    <source>
        <dbReference type="ARBA" id="ARBA00000815"/>
    </source>
</evidence>
<keyword evidence="4" id="KW-0963">Cytoplasm</keyword>
<dbReference type="InterPro" id="IPR030048">
    <property type="entry name" value="SurE"/>
</dbReference>
<dbReference type="OrthoDB" id="9780815at2"/>
<dbReference type="EC" id="3.1.3.5" evidence="3"/>
<keyword evidence="7" id="KW-0378">Hydrolase</keyword>
<dbReference type="GO" id="GO:0046872">
    <property type="term" value="F:metal ion binding"/>
    <property type="evidence" value="ECO:0007669"/>
    <property type="project" value="UniProtKB-KW"/>
</dbReference>
<protein>
    <recommendedName>
        <fullName evidence="3">5'-nucleotidase</fullName>
        <ecNumber evidence="3">3.1.3.5</ecNumber>
    </recommendedName>
</protein>
<evidence type="ECO:0000256" key="2">
    <source>
        <dbReference type="ARBA" id="ARBA00011062"/>
    </source>
</evidence>
<dbReference type="EMBL" id="FNDT01000029">
    <property type="protein sequence ID" value="SDI87469.1"/>
    <property type="molecule type" value="Genomic_DNA"/>
</dbReference>
<dbReference type="GO" id="GO:0008254">
    <property type="term" value="F:3'-nucleotidase activity"/>
    <property type="evidence" value="ECO:0007669"/>
    <property type="project" value="TreeGrafter"/>
</dbReference>
<keyword evidence="5" id="KW-0479">Metal-binding</keyword>
<comment type="similarity">
    <text evidence="2">Belongs to the SurE nucleotidase family.</text>
</comment>
<dbReference type="AlphaFoldDB" id="A0A1G8P4P8"/>
<name>A0A1G8P4P8_9MICC</name>
<evidence type="ECO:0000256" key="3">
    <source>
        <dbReference type="ARBA" id="ARBA00012643"/>
    </source>
</evidence>
<dbReference type="PANTHER" id="PTHR30457:SF12">
    <property type="entry name" value="5'_3'-NUCLEOTIDASE SURE"/>
    <property type="match status" value="1"/>
</dbReference>
<evidence type="ECO:0000313" key="9">
    <source>
        <dbReference type="EMBL" id="SDI87469.1"/>
    </source>
</evidence>
<dbReference type="Proteomes" id="UP000199258">
    <property type="component" value="Unassembled WGS sequence"/>
</dbReference>
<dbReference type="InterPro" id="IPR036523">
    <property type="entry name" value="SurE-like_sf"/>
</dbReference>
<accession>A0A1G8P4P8</accession>
<sequence>MTTPKRVLVTNDDGIKSPGLHALAAELAANGHEVTIAAPAAEYSGSSASILAVEEEGRIRVEERTIEGLESVPAFAVSGAPGFISMIAANGAFGDPPDVVFSGVNRGANVGRAILHSGTVGAALTAGINGGRGMAVSLDTGLSPTNFYWKRAARMAVDLLPALLKHEPGTVLNLNVPNRNGATPAEYRVATLAEFGIVQATLAERGKQYVRLSVEDTIGEADEQSDFKLLVAGYAPVTAITAVTEAVIPSLQESLPKSSAW</sequence>
<dbReference type="GO" id="GO:0004309">
    <property type="term" value="F:exopolyphosphatase activity"/>
    <property type="evidence" value="ECO:0007669"/>
    <property type="project" value="TreeGrafter"/>
</dbReference>
<dbReference type="SUPFAM" id="SSF64167">
    <property type="entry name" value="SurE-like"/>
    <property type="match status" value="1"/>
</dbReference>
<evidence type="ECO:0000256" key="5">
    <source>
        <dbReference type="ARBA" id="ARBA00022723"/>
    </source>
</evidence>
<evidence type="ECO:0000256" key="6">
    <source>
        <dbReference type="ARBA" id="ARBA00022741"/>
    </source>
</evidence>
<proteinExistence type="inferred from homology"/>
<dbReference type="Gene3D" id="3.40.1210.10">
    <property type="entry name" value="Survival protein SurE-like phosphatase/nucleotidase"/>
    <property type="match status" value="1"/>
</dbReference>
<organism evidence="9 10">
    <name type="scientific">Arthrobacter subterraneus</name>
    <dbReference type="NCBI Taxonomy" id="335973"/>
    <lineage>
        <taxon>Bacteria</taxon>
        <taxon>Bacillati</taxon>
        <taxon>Actinomycetota</taxon>
        <taxon>Actinomycetes</taxon>
        <taxon>Micrococcales</taxon>
        <taxon>Micrococcaceae</taxon>
        <taxon>Arthrobacter</taxon>
    </lineage>
</organism>
<evidence type="ECO:0000313" key="10">
    <source>
        <dbReference type="Proteomes" id="UP000199258"/>
    </source>
</evidence>
<gene>
    <name evidence="9" type="ORF">SAMN04488693_12916</name>
</gene>
<feature type="domain" description="Survival protein SurE-like phosphatase/nucleotidase" evidence="8">
    <location>
        <begin position="7"/>
        <end position="192"/>
    </location>
</feature>
<evidence type="ECO:0000256" key="4">
    <source>
        <dbReference type="ARBA" id="ARBA00022490"/>
    </source>
</evidence>
<dbReference type="InterPro" id="IPR002828">
    <property type="entry name" value="SurE-like_Pase/nucleotidase"/>
</dbReference>
<dbReference type="Pfam" id="PF01975">
    <property type="entry name" value="SurE"/>
    <property type="match status" value="1"/>
</dbReference>
<keyword evidence="10" id="KW-1185">Reference proteome</keyword>
<evidence type="ECO:0000259" key="8">
    <source>
        <dbReference type="Pfam" id="PF01975"/>
    </source>
</evidence>
<comment type="catalytic activity">
    <reaction evidence="1">
        <text>a ribonucleoside 5'-phosphate + H2O = a ribonucleoside + phosphate</text>
        <dbReference type="Rhea" id="RHEA:12484"/>
        <dbReference type="ChEBI" id="CHEBI:15377"/>
        <dbReference type="ChEBI" id="CHEBI:18254"/>
        <dbReference type="ChEBI" id="CHEBI:43474"/>
        <dbReference type="ChEBI" id="CHEBI:58043"/>
        <dbReference type="EC" id="3.1.3.5"/>
    </reaction>
</comment>
<dbReference type="STRING" id="335973.SAMN04488693_12916"/>
<dbReference type="GO" id="GO:0008253">
    <property type="term" value="F:5'-nucleotidase activity"/>
    <property type="evidence" value="ECO:0007669"/>
    <property type="project" value="UniProtKB-EC"/>
</dbReference>
<evidence type="ECO:0000256" key="7">
    <source>
        <dbReference type="ARBA" id="ARBA00022801"/>
    </source>
</evidence>
<dbReference type="PANTHER" id="PTHR30457">
    <property type="entry name" value="5'-NUCLEOTIDASE SURE"/>
    <property type="match status" value="1"/>
</dbReference>
<dbReference type="RefSeq" id="WP_090588314.1">
    <property type="nucleotide sequence ID" value="NZ_FNDT01000029.1"/>
</dbReference>